<dbReference type="RefSeq" id="WP_260976180.1">
    <property type="nucleotide sequence ID" value="NZ_JAOANI010000015.1"/>
</dbReference>
<name>A0A9X3AGK1_9GAMM</name>
<keyword evidence="5 6" id="KW-0472">Membrane</keyword>
<dbReference type="Proteomes" id="UP001147830">
    <property type="component" value="Unassembled WGS sequence"/>
</dbReference>
<sequence length="112" mass="11840">MSGLLTLLIFLLLGSLLQTLLHLPVPASIVGMLLLLLALILRGKAPDNLQRITQTLSPLLPLFLIPVSVGIITQKQLLAEHGVELLIILALSLIPGALVSALIMRKGGKSGL</sequence>
<evidence type="ECO:0000313" key="8">
    <source>
        <dbReference type="Proteomes" id="UP001147830"/>
    </source>
</evidence>
<dbReference type="PANTHER" id="PTHR33931:SF2">
    <property type="entry name" value="HOLIN-LIKE PROTEIN CIDA"/>
    <property type="match status" value="1"/>
</dbReference>
<keyword evidence="8" id="KW-1185">Reference proteome</keyword>
<dbReference type="InterPro" id="IPR005538">
    <property type="entry name" value="LrgA/CidA"/>
</dbReference>
<feature type="transmembrane region" description="Helical" evidence="6">
    <location>
        <begin position="85"/>
        <end position="104"/>
    </location>
</feature>
<evidence type="ECO:0000313" key="7">
    <source>
        <dbReference type="EMBL" id="MCT7359312.1"/>
    </source>
</evidence>
<reference evidence="7" key="1">
    <citation type="journal article" date="2022" name="Front. Microbiol.">
        <title>Genome-based taxonomic rearrangement of Oceanobacter-related bacteria including the description of Thalassolituus hydrocarbonoclasticus sp. nov. and Thalassolituus pacificus sp. nov. and emended description of the genus Thalassolituus.</title>
        <authorList>
            <person name="Dong C."/>
            <person name="Wei L."/>
            <person name="Wang J."/>
            <person name="Lai Q."/>
            <person name="Huang Z."/>
            <person name="Shao Z."/>
        </authorList>
    </citation>
    <scope>NUCLEOTIDE SEQUENCE</scope>
    <source>
        <strain evidence="7">59MF3M-4</strain>
    </source>
</reference>
<evidence type="ECO:0000256" key="2">
    <source>
        <dbReference type="ARBA" id="ARBA00022475"/>
    </source>
</evidence>
<feature type="transmembrane region" description="Helical" evidence="6">
    <location>
        <begin position="27"/>
        <end position="43"/>
    </location>
</feature>
<dbReference type="GO" id="GO:0005886">
    <property type="term" value="C:plasma membrane"/>
    <property type="evidence" value="ECO:0007669"/>
    <property type="project" value="UniProtKB-SubCell"/>
</dbReference>
<feature type="transmembrane region" description="Helical" evidence="6">
    <location>
        <begin position="55"/>
        <end position="73"/>
    </location>
</feature>
<keyword evidence="3 6" id="KW-0812">Transmembrane</keyword>
<evidence type="ECO:0000256" key="1">
    <source>
        <dbReference type="ARBA" id="ARBA00004651"/>
    </source>
</evidence>
<dbReference type="Pfam" id="PF03788">
    <property type="entry name" value="LrgA"/>
    <property type="match status" value="1"/>
</dbReference>
<dbReference type="AlphaFoldDB" id="A0A9X3AGK1"/>
<keyword evidence="4 6" id="KW-1133">Transmembrane helix</keyword>
<evidence type="ECO:0000256" key="4">
    <source>
        <dbReference type="ARBA" id="ARBA00022989"/>
    </source>
</evidence>
<evidence type="ECO:0000256" key="5">
    <source>
        <dbReference type="ARBA" id="ARBA00023136"/>
    </source>
</evidence>
<gene>
    <name evidence="7" type="ORF">NYR02_09785</name>
</gene>
<reference evidence="7" key="2">
    <citation type="submission" date="2022-08" db="EMBL/GenBank/DDBJ databases">
        <authorList>
            <person name="Dong C."/>
        </authorList>
    </citation>
    <scope>NUCLEOTIDE SEQUENCE</scope>
    <source>
        <strain evidence="7">59MF3M-4</strain>
    </source>
</reference>
<dbReference type="PANTHER" id="PTHR33931">
    <property type="entry name" value="HOLIN-LIKE PROTEIN CIDA-RELATED"/>
    <property type="match status" value="1"/>
</dbReference>
<protein>
    <submittedName>
        <fullName evidence="7">CidA/LrgA family protein</fullName>
    </submittedName>
</protein>
<accession>A0A9X3AGK1</accession>
<evidence type="ECO:0000256" key="3">
    <source>
        <dbReference type="ARBA" id="ARBA00022692"/>
    </source>
</evidence>
<comment type="subcellular location">
    <subcellularLocation>
        <location evidence="1">Cell membrane</location>
        <topology evidence="1">Multi-pass membrane protein</topology>
    </subcellularLocation>
</comment>
<dbReference type="EMBL" id="JAOANI010000015">
    <property type="protein sequence ID" value="MCT7359312.1"/>
    <property type="molecule type" value="Genomic_DNA"/>
</dbReference>
<keyword evidence="2" id="KW-1003">Cell membrane</keyword>
<evidence type="ECO:0000256" key="6">
    <source>
        <dbReference type="SAM" id="Phobius"/>
    </source>
</evidence>
<proteinExistence type="predicted"/>
<comment type="caution">
    <text evidence="7">The sequence shown here is derived from an EMBL/GenBank/DDBJ whole genome shotgun (WGS) entry which is preliminary data.</text>
</comment>
<organism evidence="7 8">
    <name type="scientific">Thalassolituus pacificus</name>
    <dbReference type="NCBI Taxonomy" id="2975440"/>
    <lineage>
        <taxon>Bacteria</taxon>
        <taxon>Pseudomonadati</taxon>
        <taxon>Pseudomonadota</taxon>
        <taxon>Gammaproteobacteria</taxon>
        <taxon>Oceanospirillales</taxon>
        <taxon>Oceanospirillaceae</taxon>
        <taxon>Thalassolituus</taxon>
    </lineage>
</organism>